<dbReference type="Pfam" id="PF00990">
    <property type="entry name" value="GGDEF"/>
    <property type="match status" value="1"/>
</dbReference>
<feature type="transmembrane region" description="Helical" evidence="2">
    <location>
        <begin position="61"/>
        <end position="85"/>
    </location>
</feature>
<feature type="transmembrane region" description="Helical" evidence="2">
    <location>
        <begin position="135"/>
        <end position="158"/>
    </location>
</feature>
<evidence type="ECO:0000256" key="2">
    <source>
        <dbReference type="SAM" id="Phobius"/>
    </source>
</evidence>
<reference evidence="5" key="1">
    <citation type="journal article" date="2019" name="Int. J. Syst. Evol. Microbiol.">
        <title>The Global Catalogue of Microorganisms (GCM) 10K type strain sequencing project: providing services to taxonomists for standard genome sequencing and annotation.</title>
        <authorList>
            <consortium name="The Broad Institute Genomics Platform"/>
            <consortium name="The Broad Institute Genome Sequencing Center for Infectious Disease"/>
            <person name="Wu L."/>
            <person name="Ma J."/>
        </authorList>
    </citation>
    <scope>NUCLEOTIDE SEQUENCE [LARGE SCALE GENOMIC DNA]</scope>
    <source>
        <strain evidence="5">JCM 9458</strain>
    </source>
</reference>
<feature type="transmembrane region" description="Helical" evidence="2">
    <location>
        <begin position="37"/>
        <end position="55"/>
    </location>
</feature>
<dbReference type="CDD" id="cd01949">
    <property type="entry name" value="GGDEF"/>
    <property type="match status" value="1"/>
</dbReference>
<comment type="caution">
    <text evidence="4">The sequence shown here is derived from an EMBL/GenBank/DDBJ whole genome shotgun (WGS) entry which is preliminary data.</text>
</comment>
<dbReference type="PROSITE" id="PS50887">
    <property type="entry name" value="GGDEF"/>
    <property type="match status" value="1"/>
</dbReference>
<dbReference type="RefSeq" id="WP_345733057.1">
    <property type="nucleotide sequence ID" value="NZ_BAAAYN010000061.1"/>
</dbReference>
<evidence type="ECO:0000313" key="5">
    <source>
        <dbReference type="Proteomes" id="UP001501676"/>
    </source>
</evidence>
<evidence type="ECO:0000313" key="4">
    <source>
        <dbReference type="EMBL" id="GAA3396853.1"/>
    </source>
</evidence>
<dbReference type="SUPFAM" id="SSF55785">
    <property type="entry name" value="PYP-like sensor domain (PAS domain)"/>
    <property type="match status" value="1"/>
</dbReference>
<dbReference type="NCBIfam" id="TIGR00254">
    <property type="entry name" value="GGDEF"/>
    <property type="match status" value="1"/>
</dbReference>
<dbReference type="InterPro" id="IPR000160">
    <property type="entry name" value="GGDEF_dom"/>
</dbReference>
<name>A0ABP6TB81_9ACTN</name>
<protein>
    <recommendedName>
        <fullName evidence="3">GGDEF domain-containing protein</fullName>
    </recommendedName>
</protein>
<feature type="transmembrane region" description="Helical" evidence="2">
    <location>
        <begin position="97"/>
        <end position="115"/>
    </location>
</feature>
<keyword evidence="1" id="KW-0175">Coiled coil</keyword>
<dbReference type="InterPro" id="IPR050469">
    <property type="entry name" value="Diguanylate_Cyclase"/>
</dbReference>
<accession>A0ABP6TB81</accession>
<keyword evidence="5" id="KW-1185">Reference proteome</keyword>
<keyword evidence="2" id="KW-1133">Transmembrane helix</keyword>
<dbReference type="InterPro" id="IPR043128">
    <property type="entry name" value="Rev_trsase/Diguanyl_cyclase"/>
</dbReference>
<dbReference type="InterPro" id="IPR029787">
    <property type="entry name" value="Nucleotide_cyclase"/>
</dbReference>
<dbReference type="Proteomes" id="UP001501676">
    <property type="component" value="Unassembled WGS sequence"/>
</dbReference>
<dbReference type="Gene3D" id="3.30.450.20">
    <property type="entry name" value="PAS domain"/>
    <property type="match status" value="1"/>
</dbReference>
<proteinExistence type="predicted"/>
<gene>
    <name evidence="4" type="ORF">GCM10020369_74960</name>
</gene>
<sequence length="524" mass="56503">MWGVALTIVFSIAAAVALLTATVAYRLRRVVPAGTALFLIAIGITCWSVTAAVTADLSDPTFVPALASIGVFGQCLIVLGYLGLAEVVTGRPWHPRLRARLLLAVEPTLVLAMLLTEPWHHAFFDGVVRSPHGTWQVGIGPGYVLHIVYSYAITMIGAYRGLLFARHRSAFSRRARRWLAAIVTPPLVANVVALTVLHDIDVTLIGTTLSTVIAYGALTRRSLELLPVARAQLVDTLTDGVVVVDRNGNIADVNAPGRRMILGTAPWIVDPIGVELDSIDPTFPALEETDTHFIFVSEPLGLDLEIRSRVIRDRHGVLAGWVLVARDVTEFRAQRRALEAANAQLRAQIATNERLRADLAEQAIRDALTGLHNRRHLMTVLAEAERAESGPLSVALIDVDHFKRVNDEYGHAAGDRVLVAVARLLADGVRSTDVLARYGGEEFVLLMPGLSAEEAQEQVNRLRRLVASTPIEVAGQAVTVSFSAGLASGSGPVDADALLEAADHALYAAKRNGRDRVERAASVV</sequence>
<feature type="coiled-coil region" evidence="1">
    <location>
        <begin position="328"/>
        <end position="362"/>
    </location>
</feature>
<feature type="domain" description="GGDEF" evidence="3">
    <location>
        <begin position="390"/>
        <end position="522"/>
    </location>
</feature>
<organism evidence="4 5">
    <name type="scientific">Cryptosporangium minutisporangium</name>
    <dbReference type="NCBI Taxonomy" id="113569"/>
    <lineage>
        <taxon>Bacteria</taxon>
        <taxon>Bacillati</taxon>
        <taxon>Actinomycetota</taxon>
        <taxon>Actinomycetes</taxon>
        <taxon>Cryptosporangiales</taxon>
        <taxon>Cryptosporangiaceae</taxon>
        <taxon>Cryptosporangium</taxon>
    </lineage>
</organism>
<dbReference type="PANTHER" id="PTHR45138:SF9">
    <property type="entry name" value="DIGUANYLATE CYCLASE DGCM-RELATED"/>
    <property type="match status" value="1"/>
</dbReference>
<keyword evidence="2" id="KW-0472">Membrane</keyword>
<dbReference type="EMBL" id="BAAAYN010000061">
    <property type="protein sequence ID" value="GAA3396853.1"/>
    <property type="molecule type" value="Genomic_DNA"/>
</dbReference>
<dbReference type="PANTHER" id="PTHR45138">
    <property type="entry name" value="REGULATORY COMPONENTS OF SENSORY TRANSDUCTION SYSTEM"/>
    <property type="match status" value="1"/>
</dbReference>
<dbReference type="Pfam" id="PF16927">
    <property type="entry name" value="HisKA_7TM"/>
    <property type="match status" value="1"/>
</dbReference>
<dbReference type="SMART" id="SM00267">
    <property type="entry name" value="GGDEF"/>
    <property type="match status" value="1"/>
</dbReference>
<dbReference type="InterPro" id="IPR035965">
    <property type="entry name" value="PAS-like_dom_sf"/>
</dbReference>
<dbReference type="InterPro" id="IPR031621">
    <property type="entry name" value="HisKA_7TM"/>
</dbReference>
<dbReference type="SUPFAM" id="SSF55073">
    <property type="entry name" value="Nucleotide cyclase"/>
    <property type="match status" value="1"/>
</dbReference>
<feature type="transmembrane region" description="Helical" evidence="2">
    <location>
        <begin position="6"/>
        <end position="25"/>
    </location>
</feature>
<feature type="transmembrane region" description="Helical" evidence="2">
    <location>
        <begin position="178"/>
        <end position="196"/>
    </location>
</feature>
<evidence type="ECO:0000256" key="1">
    <source>
        <dbReference type="SAM" id="Coils"/>
    </source>
</evidence>
<keyword evidence="2" id="KW-0812">Transmembrane</keyword>
<evidence type="ECO:0000259" key="3">
    <source>
        <dbReference type="PROSITE" id="PS50887"/>
    </source>
</evidence>
<dbReference type="Gene3D" id="3.30.70.270">
    <property type="match status" value="1"/>
</dbReference>